<comment type="function">
    <text evidence="1">Catalyzes the intermembrane transfer of phosphatidylglycerol and phosphatidylinositol.</text>
</comment>
<accession>A0A2P5AZX0</accession>
<dbReference type="PANTHER" id="PTHR11306:SF0">
    <property type="entry name" value="PHOSPHATIDYLGLYCEROL_PHOSPHATIDYLINOSITOL TRANSFER PROTEIN"/>
    <property type="match status" value="1"/>
</dbReference>
<feature type="signal peptide" evidence="7">
    <location>
        <begin position="1"/>
        <end position="24"/>
    </location>
</feature>
<evidence type="ECO:0000256" key="5">
    <source>
        <dbReference type="ARBA" id="ARBA00022729"/>
    </source>
</evidence>
<evidence type="ECO:0000256" key="6">
    <source>
        <dbReference type="ARBA" id="ARBA00023055"/>
    </source>
</evidence>
<evidence type="ECO:0000313" key="9">
    <source>
        <dbReference type="EMBL" id="PON42089.1"/>
    </source>
</evidence>
<feature type="chain" id="PRO_5015163584" evidence="7">
    <location>
        <begin position="25"/>
        <end position="152"/>
    </location>
</feature>
<comment type="subunit">
    <text evidence="3">Monomer.</text>
</comment>
<keyword evidence="10" id="KW-1185">Reference proteome</keyword>
<dbReference type="FunFam" id="2.60.40.770:FF:000002">
    <property type="entry name" value="putative phosphatidylglycerol/phosphatidylinositol transfer protein DDB_G0282179"/>
    <property type="match status" value="1"/>
</dbReference>
<dbReference type="Pfam" id="PF02221">
    <property type="entry name" value="E1_DerP2_DerF2"/>
    <property type="match status" value="1"/>
</dbReference>
<dbReference type="OrthoDB" id="6409159at2759"/>
<evidence type="ECO:0000259" key="8">
    <source>
        <dbReference type="SMART" id="SM00737"/>
    </source>
</evidence>
<dbReference type="Gene3D" id="2.60.40.770">
    <property type="match status" value="1"/>
</dbReference>
<protein>
    <submittedName>
        <fullName evidence="9">MD-2-related lipid-recognition domain containing protein</fullName>
    </submittedName>
</protein>
<dbReference type="InterPro" id="IPR003172">
    <property type="entry name" value="ML_dom"/>
</dbReference>
<evidence type="ECO:0000256" key="2">
    <source>
        <dbReference type="ARBA" id="ARBA00006370"/>
    </source>
</evidence>
<evidence type="ECO:0000256" key="1">
    <source>
        <dbReference type="ARBA" id="ARBA00002053"/>
    </source>
</evidence>
<evidence type="ECO:0000313" key="10">
    <source>
        <dbReference type="Proteomes" id="UP000237105"/>
    </source>
</evidence>
<evidence type="ECO:0000256" key="7">
    <source>
        <dbReference type="SAM" id="SignalP"/>
    </source>
</evidence>
<dbReference type="EMBL" id="JXTB01000400">
    <property type="protein sequence ID" value="PON42089.1"/>
    <property type="molecule type" value="Genomic_DNA"/>
</dbReference>
<keyword evidence="5 7" id="KW-0732">Signal</keyword>
<comment type="similarity">
    <text evidence="2">Belongs to the NPC2 family.</text>
</comment>
<comment type="caution">
    <text evidence="9">The sequence shown here is derived from an EMBL/GenBank/DDBJ whole genome shotgun (WGS) entry which is preliminary data.</text>
</comment>
<dbReference type="InterPro" id="IPR039670">
    <property type="entry name" value="NPC2-like"/>
</dbReference>
<feature type="domain" description="MD-2-related lipid-recognition" evidence="8">
    <location>
        <begin position="27"/>
        <end position="141"/>
    </location>
</feature>
<keyword evidence="4" id="KW-0813">Transport</keyword>
<dbReference type="GO" id="GO:0032934">
    <property type="term" value="F:sterol binding"/>
    <property type="evidence" value="ECO:0007669"/>
    <property type="project" value="InterPro"/>
</dbReference>
<dbReference type="GO" id="GO:0032366">
    <property type="term" value="P:intracellular sterol transport"/>
    <property type="evidence" value="ECO:0007669"/>
    <property type="project" value="InterPro"/>
</dbReference>
<organism evidence="9 10">
    <name type="scientific">Parasponia andersonii</name>
    <name type="common">Sponia andersonii</name>
    <dbReference type="NCBI Taxonomy" id="3476"/>
    <lineage>
        <taxon>Eukaryota</taxon>
        <taxon>Viridiplantae</taxon>
        <taxon>Streptophyta</taxon>
        <taxon>Embryophyta</taxon>
        <taxon>Tracheophyta</taxon>
        <taxon>Spermatophyta</taxon>
        <taxon>Magnoliopsida</taxon>
        <taxon>eudicotyledons</taxon>
        <taxon>Gunneridae</taxon>
        <taxon>Pentapetalae</taxon>
        <taxon>rosids</taxon>
        <taxon>fabids</taxon>
        <taxon>Rosales</taxon>
        <taxon>Cannabaceae</taxon>
        <taxon>Parasponia</taxon>
    </lineage>
</organism>
<gene>
    <name evidence="9" type="ORF">PanWU01x14_284790</name>
</gene>
<evidence type="ECO:0000256" key="3">
    <source>
        <dbReference type="ARBA" id="ARBA00011245"/>
    </source>
</evidence>
<dbReference type="SMART" id="SM00737">
    <property type="entry name" value="ML"/>
    <property type="match status" value="1"/>
</dbReference>
<dbReference type="AlphaFoldDB" id="A0A2P5AZX0"/>
<dbReference type="InterPro" id="IPR033917">
    <property type="entry name" value="ML_PG-PI_TP"/>
</dbReference>
<dbReference type="CDD" id="cd00917">
    <property type="entry name" value="PG-PI_TP"/>
    <property type="match status" value="1"/>
</dbReference>
<evidence type="ECO:0000256" key="4">
    <source>
        <dbReference type="ARBA" id="ARBA00022448"/>
    </source>
</evidence>
<keyword evidence="6" id="KW-0445">Lipid transport</keyword>
<proteinExistence type="inferred from homology"/>
<dbReference type="PANTHER" id="PTHR11306">
    <property type="entry name" value="NIEMANN PICK TYPE C2 PROTEIN NPC2-RELATED"/>
    <property type="match status" value="1"/>
</dbReference>
<sequence length="152" mass="16498">MAAMKKLILVLLVSLYAIAPLAQATDVRYCTKKLYEVKVSKIDIDPYPVVRGKPTTFSISANTDTPISGGKLEIDVSIFGIHIHSENHDLCNETSCPVSVGDFVVSHSQSLPAYTPPGSYTLRMRLYDGNSHELTCITFDFKIGLGSSAADS</sequence>
<dbReference type="InterPro" id="IPR014756">
    <property type="entry name" value="Ig_E-set"/>
</dbReference>
<name>A0A2P5AZX0_PARAD</name>
<dbReference type="SUPFAM" id="SSF81296">
    <property type="entry name" value="E set domains"/>
    <property type="match status" value="1"/>
</dbReference>
<reference evidence="10" key="1">
    <citation type="submission" date="2016-06" db="EMBL/GenBank/DDBJ databases">
        <title>Parallel loss of symbiosis genes in relatives of nitrogen-fixing non-legume Parasponia.</title>
        <authorList>
            <person name="Van Velzen R."/>
            <person name="Holmer R."/>
            <person name="Bu F."/>
            <person name="Rutten L."/>
            <person name="Van Zeijl A."/>
            <person name="Liu W."/>
            <person name="Santuari L."/>
            <person name="Cao Q."/>
            <person name="Sharma T."/>
            <person name="Shen D."/>
            <person name="Roswanjaya Y."/>
            <person name="Wardhani T."/>
            <person name="Kalhor M.S."/>
            <person name="Jansen J."/>
            <person name="Van den Hoogen J."/>
            <person name="Gungor B."/>
            <person name="Hartog M."/>
            <person name="Hontelez J."/>
            <person name="Verver J."/>
            <person name="Yang W.-C."/>
            <person name="Schijlen E."/>
            <person name="Repin R."/>
            <person name="Schilthuizen M."/>
            <person name="Schranz E."/>
            <person name="Heidstra R."/>
            <person name="Miyata K."/>
            <person name="Fedorova E."/>
            <person name="Kohlen W."/>
            <person name="Bisseling T."/>
            <person name="Smit S."/>
            <person name="Geurts R."/>
        </authorList>
    </citation>
    <scope>NUCLEOTIDE SEQUENCE [LARGE SCALE GENOMIC DNA]</scope>
    <source>
        <strain evidence="10">cv. WU1-14</strain>
    </source>
</reference>
<dbReference type="Proteomes" id="UP000237105">
    <property type="component" value="Unassembled WGS sequence"/>
</dbReference>